<evidence type="ECO:0000313" key="3">
    <source>
        <dbReference type="Proteomes" id="UP001497623"/>
    </source>
</evidence>
<organism evidence="2 3">
    <name type="scientific">Meganyctiphanes norvegica</name>
    <name type="common">Northern krill</name>
    <name type="synonym">Thysanopoda norvegica</name>
    <dbReference type="NCBI Taxonomy" id="48144"/>
    <lineage>
        <taxon>Eukaryota</taxon>
        <taxon>Metazoa</taxon>
        <taxon>Ecdysozoa</taxon>
        <taxon>Arthropoda</taxon>
        <taxon>Crustacea</taxon>
        <taxon>Multicrustacea</taxon>
        <taxon>Malacostraca</taxon>
        <taxon>Eumalacostraca</taxon>
        <taxon>Eucarida</taxon>
        <taxon>Euphausiacea</taxon>
        <taxon>Euphausiidae</taxon>
        <taxon>Meganyctiphanes</taxon>
    </lineage>
</organism>
<feature type="compositionally biased region" description="Low complexity" evidence="1">
    <location>
        <begin position="186"/>
        <end position="195"/>
    </location>
</feature>
<feature type="compositionally biased region" description="Basic and acidic residues" evidence="1">
    <location>
        <begin position="360"/>
        <end position="401"/>
    </location>
</feature>
<reference evidence="2 3" key="1">
    <citation type="submission" date="2024-05" db="EMBL/GenBank/DDBJ databases">
        <authorList>
            <person name="Wallberg A."/>
        </authorList>
    </citation>
    <scope>NUCLEOTIDE SEQUENCE [LARGE SCALE GENOMIC DNA]</scope>
</reference>
<feature type="compositionally biased region" description="Basic and acidic residues" evidence="1">
    <location>
        <begin position="318"/>
        <end position="352"/>
    </location>
</feature>
<sequence>MNKVVVSERLSQPEVGTYSNFLGTKLKVVDNSSEAGHSKPVGLLQPQPSQVPSAPKWKDVVAAQDSGSSYSSQTERSIAAHGWSPGEAFNIGKAFSVLNSICEYLGVLGPSLRSVIMKALDFGSDTTSMKALFKDSDSMSLMMLVEEKLTSLEREFHQDTPKREIFASAIVHIKMLLDKDQSSPLQQTHQQQTVQGGYDRGPKIIGNDYRSIAVDDSRPKGGDRGRNQKSIDYGHQQHDRADYEKERYRARDKYGEQRSSIDYDSRERRDSSDYSRQSSGPHRREERDGSIDYNRGPDRGDPFRRDECGGSIDYNRGPVREDPFRRAERGGPIDYDRGPVREDPFRRDERGAPIDYNRGPVRDDPFRKEERGGSIDYSRGPDRGPSEFGKDNRDFADRDRLLAPSDYGREPPGASGYGRNSQGPSNYGRQQNSPGYWR</sequence>
<feature type="compositionally biased region" description="Basic and acidic residues" evidence="1">
    <location>
        <begin position="213"/>
        <end position="226"/>
    </location>
</feature>
<keyword evidence="3" id="KW-1185">Reference proteome</keyword>
<name>A0AAV2SMP0_MEGNR</name>
<accession>A0AAV2SMP0</accession>
<evidence type="ECO:0000256" key="1">
    <source>
        <dbReference type="SAM" id="MobiDB-lite"/>
    </source>
</evidence>
<protein>
    <submittedName>
        <fullName evidence="2">Uncharacterized protein</fullName>
    </submittedName>
</protein>
<feature type="region of interest" description="Disordered" evidence="1">
    <location>
        <begin position="181"/>
        <end position="438"/>
    </location>
</feature>
<dbReference type="EMBL" id="CAXKWB010076403">
    <property type="protein sequence ID" value="CAL4200382.1"/>
    <property type="molecule type" value="Genomic_DNA"/>
</dbReference>
<comment type="caution">
    <text evidence="2">The sequence shown here is derived from an EMBL/GenBank/DDBJ whole genome shotgun (WGS) entry which is preliminary data.</text>
</comment>
<feature type="compositionally biased region" description="Polar residues" evidence="1">
    <location>
        <begin position="418"/>
        <end position="438"/>
    </location>
</feature>
<feature type="compositionally biased region" description="Basic and acidic residues" evidence="1">
    <location>
        <begin position="282"/>
        <end position="308"/>
    </location>
</feature>
<feature type="region of interest" description="Disordered" evidence="1">
    <location>
        <begin position="33"/>
        <end position="54"/>
    </location>
</feature>
<gene>
    <name evidence="2" type="ORF">MNOR_LOCUS37525</name>
</gene>
<dbReference type="AlphaFoldDB" id="A0AAV2SMP0"/>
<feature type="compositionally biased region" description="Basic and acidic residues" evidence="1">
    <location>
        <begin position="235"/>
        <end position="273"/>
    </location>
</feature>
<evidence type="ECO:0000313" key="2">
    <source>
        <dbReference type="EMBL" id="CAL4200382.1"/>
    </source>
</evidence>
<proteinExistence type="predicted"/>
<dbReference type="Proteomes" id="UP001497623">
    <property type="component" value="Unassembled WGS sequence"/>
</dbReference>